<protein>
    <submittedName>
        <fullName evidence="2">Uncharacterized protein</fullName>
    </submittedName>
</protein>
<gene>
    <name evidence="2" type="ORF">CIT26_25995</name>
</gene>
<comment type="caution">
    <text evidence="2">The sequence shown here is derived from an EMBL/GenBank/DDBJ whole genome shotgun (WGS) entry which is preliminary data.</text>
</comment>
<feature type="compositionally biased region" description="Polar residues" evidence="1">
    <location>
        <begin position="53"/>
        <end position="62"/>
    </location>
</feature>
<feature type="region of interest" description="Disordered" evidence="1">
    <location>
        <begin position="44"/>
        <end position="71"/>
    </location>
</feature>
<proteinExistence type="predicted"/>
<accession>A0A271LGY9</accession>
<dbReference type="Proteomes" id="UP000216442">
    <property type="component" value="Unassembled WGS sequence"/>
</dbReference>
<evidence type="ECO:0000313" key="2">
    <source>
        <dbReference type="EMBL" id="PAQ06580.1"/>
    </source>
</evidence>
<evidence type="ECO:0000256" key="1">
    <source>
        <dbReference type="SAM" id="MobiDB-lite"/>
    </source>
</evidence>
<feature type="compositionally biased region" description="Basic and acidic residues" evidence="1">
    <location>
        <begin position="1"/>
        <end position="14"/>
    </location>
</feature>
<keyword evidence="3" id="KW-1185">Reference proteome</keyword>
<organism evidence="2 3">
    <name type="scientific">Mesorhizobium temperatum</name>
    <dbReference type="NCBI Taxonomy" id="241416"/>
    <lineage>
        <taxon>Bacteria</taxon>
        <taxon>Pseudomonadati</taxon>
        <taxon>Pseudomonadota</taxon>
        <taxon>Alphaproteobacteria</taxon>
        <taxon>Hyphomicrobiales</taxon>
        <taxon>Phyllobacteriaceae</taxon>
        <taxon>Mesorhizobium</taxon>
    </lineage>
</organism>
<reference evidence="2 3" key="1">
    <citation type="submission" date="2017-08" db="EMBL/GenBank/DDBJ databases">
        <title>Mesorhizobium wenxinae sp. nov., a novel rhizobial species isolated from root nodules of chickpea (Cicer arietinum L.).</title>
        <authorList>
            <person name="Zhang J."/>
        </authorList>
    </citation>
    <scope>NUCLEOTIDE SEQUENCE [LARGE SCALE GENOMIC DNA]</scope>
    <source>
        <strain evidence="2 3">SDW018</strain>
    </source>
</reference>
<name>A0A271LGY9_9HYPH</name>
<evidence type="ECO:0000313" key="3">
    <source>
        <dbReference type="Proteomes" id="UP000216442"/>
    </source>
</evidence>
<dbReference type="EMBL" id="NPKJ01000066">
    <property type="protein sequence ID" value="PAQ06580.1"/>
    <property type="molecule type" value="Genomic_DNA"/>
</dbReference>
<sequence length="100" mass="10811">MASHDDVARGHAEMEASETNDSEGRPLLCVADCAAIQVASPQPFSAHAHNNKEGNSNLQPQGQYAGHHVHASDGNIEEHGFVAVVDKVRKFLMLRARIDV</sequence>
<feature type="region of interest" description="Disordered" evidence="1">
    <location>
        <begin position="1"/>
        <end position="23"/>
    </location>
</feature>
<dbReference type="AlphaFoldDB" id="A0A271LGY9"/>